<evidence type="ECO:0000313" key="2">
    <source>
        <dbReference type="Proteomes" id="UP000285757"/>
    </source>
</evidence>
<sequence length="199" mass="23286">MSRSNAAQCLDDLKLLAKVSVIGEYTYCQRLTHISKEIGFNNLNHFQTVVNRLSEDMIANISTTLMRRYCEIAQPKPGIAYYEFLSVNNDTRLRFYSQWAGWDAFGQEVRVPRPLDGESAPRLRKSLSKTVYIVENDRQMLAWRHRWHGLCYVPKELCQAHLSEAFEREKAVVEGKRNEEFPLLEVFNDNYATWYPVIE</sequence>
<reference evidence="1 2" key="1">
    <citation type="submission" date="2016-10" db="EMBL/GenBank/DDBJ databases">
        <title>Comparative genome analysis of multiple Pseudomonas spp. focuses on biocontrol and plant growth promoting traits.</title>
        <authorList>
            <person name="Tao X.-Y."/>
            <person name="Taylor C.G."/>
        </authorList>
    </citation>
    <scope>NUCLEOTIDE SEQUENCE [LARGE SCALE GENOMIC DNA]</scope>
    <source>
        <strain evidence="1 2">24D3</strain>
    </source>
</reference>
<accession>A0A423LMY0</accession>
<comment type="caution">
    <text evidence="1">The sequence shown here is derived from an EMBL/GenBank/DDBJ whole genome shotgun (WGS) entry which is preliminary data.</text>
</comment>
<proteinExistence type="predicted"/>
<dbReference type="EMBL" id="MOBU01000006">
    <property type="protein sequence ID" value="RON69692.1"/>
    <property type="molecule type" value="Genomic_DNA"/>
</dbReference>
<dbReference type="AlphaFoldDB" id="A0A423LMY0"/>
<dbReference type="RefSeq" id="WP_123531991.1">
    <property type="nucleotide sequence ID" value="NZ_MOBU01000006.1"/>
</dbReference>
<organism evidence="1 2">
    <name type="scientific">Pseudomonas fluorescens</name>
    <dbReference type="NCBI Taxonomy" id="294"/>
    <lineage>
        <taxon>Bacteria</taxon>
        <taxon>Pseudomonadati</taxon>
        <taxon>Pseudomonadota</taxon>
        <taxon>Gammaproteobacteria</taxon>
        <taxon>Pseudomonadales</taxon>
        <taxon>Pseudomonadaceae</taxon>
        <taxon>Pseudomonas</taxon>
    </lineage>
</organism>
<protein>
    <submittedName>
        <fullName evidence="1">Uncharacterized protein</fullName>
    </submittedName>
</protein>
<name>A0A423LMY0_PSEFL</name>
<evidence type="ECO:0000313" key="1">
    <source>
        <dbReference type="EMBL" id="RON69692.1"/>
    </source>
</evidence>
<dbReference type="Proteomes" id="UP000285757">
    <property type="component" value="Unassembled WGS sequence"/>
</dbReference>
<gene>
    <name evidence="1" type="ORF">BK671_09770</name>
</gene>